<evidence type="ECO:0000259" key="3">
    <source>
        <dbReference type="Pfam" id="PF20153"/>
    </source>
</evidence>
<feature type="transmembrane region" description="Helical" evidence="2">
    <location>
        <begin position="64"/>
        <end position="86"/>
    </location>
</feature>
<feature type="domain" description="DUF6535" evidence="3">
    <location>
        <begin position="39"/>
        <end position="217"/>
    </location>
</feature>
<evidence type="ECO:0000313" key="5">
    <source>
        <dbReference type="Proteomes" id="UP000076738"/>
    </source>
</evidence>
<proteinExistence type="predicted"/>
<feature type="transmembrane region" description="Helical" evidence="2">
    <location>
        <begin position="138"/>
        <end position="160"/>
    </location>
</feature>
<dbReference type="InterPro" id="IPR045338">
    <property type="entry name" value="DUF6535"/>
</dbReference>
<feature type="region of interest" description="Disordered" evidence="1">
    <location>
        <begin position="1"/>
        <end position="29"/>
    </location>
</feature>
<keyword evidence="2" id="KW-1133">Transmembrane helix</keyword>
<feature type="transmembrane region" description="Helical" evidence="2">
    <location>
        <begin position="226"/>
        <end position="248"/>
    </location>
</feature>
<sequence>MSDGSTQSEPPTQPKPPFKRDFINDVPTGTGLGPEAEVWRVYNTYAKDYDKEMLETYKDGTDNLLIFAALFSAAVTAFLVLSLPLLQADPSQATLDALTVISAQLSAQSAGNGAAVGAYHAGGDDFSPASSVICVNGLWIMSLFVSLSTSVLAMLVKQWIRVYSTGLPSTDREKANERQSRYDGLVRWQVAGIANALPVLIHLAVALFLIGLTIYLSDRSSVLRDLLMVFVVLAVVGYLCLSAFPLIWPHCPYKSP</sequence>
<dbReference type="Proteomes" id="UP000076738">
    <property type="component" value="Unassembled WGS sequence"/>
</dbReference>
<reference evidence="4 5" key="1">
    <citation type="journal article" date="2016" name="Mol. Biol. Evol.">
        <title>Comparative Genomics of Early-Diverging Mushroom-Forming Fungi Provides Insights into the Origins of Lignocellulose Decay Capabilities.</title>
        <authorList>
            <person name="Nagy L.G."/>
            <person name="Riley R."/>
            <person name="Tritt A."/>
            <person name="Adam C."/>
            <person name="Daum C."/>
            <person name="Floudas D."/>
            <person name="Sun H."/>
            <person name="Yadav J.S."/>
            <person name="Pangilinan J."/>
            <person name="Larsson K.H."/>
            <person name="Matsuura K."/>
            <person name="Barry K."/>
            <person name="Labutti K."/>
            <person name="Kuo R."/>
            <person name="Ohm R.A."/>
            <person name="Bhattacharya S.S."/>
            <person name="Shirouzu T."/>
            <person name="Yoshinaga Y."/>
            <person name="Martin F.M."/>
            <person name="Grigoriev I.V."/>
            <person name="Hibbett D.S."/>
        </authorList>
    </citation>
    <scope>NUCLEOTIDE SEQUENCE [LARGE SCALE GENOMIC DNA]</scope>
    <source>
        <strain evidence="4 5">TUFC12733</strain>
    </source>
</reference>
<protein>
    <recommendedName>
        <fullName evidence="3">DUF6535 domain-containing protein</fullName>
    </recommendedName>
</protein>
<gene>
    <name evidence="4" type="ORF">CALVIDRAFT_486387</name>
</gene>
<keyword evidence="2" id="KW-0812">Transmembrane</keyword>
<keyword evidence="5" id="KW-1185">Reference proteome</keyword>
<evidence type="ECO:0000256" key="2">
    <source>
        <dbReference type="SAM" id="Phobius"/>
    </source>
</evidence>
<feature type="non-terminal residue" evidence="4">
    <location>
        <position position="256"/>
    </location>
</feature>
<dbReference type="EMBL" id="KV417304">
    <property type="protein sequence ID" value="KZO93133.1"/>
    <property type="molecule type" value="Genomic_DNA"/>
</dbReference>
<evidence type="ECO:0000256" key="1">
    <source>
        <dbReference type="SAM" id="MobiDB-lite"/>
    </source>
</evidence>
<keyword evidence="2" id="KW-0472">Membrane</keyword>
<dbReference type="AlphaFoldDB" id="A0A167J0X8"/>
<feature type="transmembrane region" description="Helical" evidence="2">
    <location>
        <begin position="190"/>
        <end position="214"/>
    </location>
</feature>
<feature type="compositionally biased region" description="Polar residues" evidence="1">
    <location>
        <begin position="1"/>
        <end position="10"/>
    </location>
</feature>
<dbReference type="STRING" id="1330018.A0A167J0X8"/>
<dbReference type="OrthoDB" id="3221808at2759"/>
<accession>A0A167J0X8</accession>
<name>A0A167J0X8_CALVF</name>
<dbReference type="Pfam" id="PF20153">
    <property type="entry name" value="DUF6535"/>
    <property type="match status" value="1"/>
</dbReference>
<organism evidence="4 5">
    <name type="scientific">Calocera viscosa (strain TUFC12733)</name>
    <dbReference type="NCBI Taxonomy" id="1330018"/>
    <lineage>
        <taxon>Eukaryota</taxon>
        <taxon>Fungi</taxon>
        <taxon>Dikarya</taxon>
        <taxon>Basidiomycota</taxon>
        <taxon>Agaricomycotina</taxon>
        <taxon>Dacrymycetes</taxon>
        <taxon>Dacrymycetales</taxon>
        <taxon>Dacrymycetaceae</taxon>
        <taxon>Calocera</taxon>
    </lineage>
</organism>
<evidence type="ECO:0000313" key="4">
    <source>
        <dbReference type="EMBL" id="KZO93133.1"/>
    </source>
</evidence>